<organism evidence="3">
    <name type="scientific">Caldiarchaeum subterraneum</name>
    <dbReference type="NCBI Taxonomy" id="311458"/>
    <lineage>
        <taxon>Archaea</taxon>
        <taxon>Nitrososphaerota</taxon>
        <taxon>Candidatus Caldarchaeales</taxon>
        <taxon>Candidatus Caldarchaeaceae</taxon>
        <taxon>Candidatus Caldarchaeum</taxon>
    </lineage>
</organism>
<dbReference type="EMBL" id="DRWN01000026">
    <property type="protein sequence ID" value="HHK68200.1"/>
    <property type="molecule type" value="Genomic_DNA"/>
</dbReference>
<dbReference type="Gene3D" id="3.40.30.10">
    <property type="entry name" value="Glutaredoxin"/>
    <property type="match status" value="1"/>
</dbReference>
<gene>
    <name evidence="3" type="ORF">ENM11_03465</name>
</gene>
<dbReference type="InterPro" id="IPR000866">
    <property type="entry name" value="AhpC/TSA"/>
</dbReference>
<feature type="transmembrane region" description="Helical" evidence="1">
    <location>
        <begin position="12"/>
        <end position="32"/>
    </location>
</feature>
<evidence type="ECO:0000313" key="3">
    <source>
        <dbReference type="EMBL" id="HHK68200.1"/>
    </source>
</evidence>
<dbReference type="InterPro" id="IPR036249">
    <property type="entry name" value="Thioredoxin-like_sf"/>
</dbReference>
<dbReference type="InterPro" id="IPR013766">
    <property type="entry name" value="Thioredoxin_domain"/>
</dbReference>
<dbReference type="AlphaFoldDB" id="A0A7C5LBR4"/>
<dbReference type="GO" id="GO:0016209">
    <property type="term" value="F:antioxidant activity"/>
    <property type="evidence" value="ECO:0007669"/>
    <property type="project" value="InterPro"/>
</dbReference>
<keyword evidence="1" id="KW-0812">Transmembrane</keyword>
<evidence type="ECO:0000259" key="2">
    <source>
        <dbReference type="PROSITE" id="PS51352"/>
    </source>
</evidence>
<evidence type="ECO:0000256" key="1">
    <source>
        <dbReference type="SAM" id="Phobius"/>
    </source>
</evidence>
<dbReference type="GO" id="GO:0016491">
    <property type="term" value="F:oxidoreductase activity"/>
    <property type="evidence" value="ECO:0007669"/>
    <property type="project" value="InterPro"/>
</dbReference>
<comment type="caution">
    <text evidence="3">The sequence shown here is derived from an EMBL/GenBank/DDBJ whole genome shotgun (WGS) entry which is preliminary data.</text>
</comment>
<name>A0A7C5LBR4_CALS0</name>
<dbReference type="Pfam" id="PF00578">
    <property type="entry name" value="AhpC-TSA"/>
    <property type="match status" value="1"/>
</dbReference>
<dbReference type="PANTHER" id="PTHR42852:SF13">
    <property type="entry name" value="PROTEIN DIPZ"/>
    <property type="match status" value="1"/>
</dbReference>
<protein>
    <submittedName>
        <fullName evidence="3">TlpA family protein disulfide reductase</fullName>
    </submittedName>
</protein>
<reference evidence="3" key="1">
    <citation type="journal article" date="2020" name="mSystems">
        <title>Genome- and Community-Level Interaction Insights into Carbon Utilization and Element Cycling Functions of Hydrothermarchaeota in Hydrothermal Sediment.</title>
        <authorList>
            <person name="Zhou Z."/>
            <person name="Liu Y."/>
            <person name="Xu W."/>
            <person name="Pan J."/>
            <person name="Luo Z.H."/>
            <person name="Li M."/>
        </authorList>
    </citation>
    <scope>NUCLEOTIDE SEQUENCE [LARGE SCALE GENOMIC DNA]</scope>
    <source>
        <strain evidence="3">SpSt-1056</strain>
    </source>
</reference>
<dbReference type="CDD" id="cd02966">
    <property type="entry name" value="TlpA_like_family"/>
    <property type="match status" value="1"/>
</dbReference>
<accession>A0A7C5LBR4</accession>
<feature type="domain" description="Thioredoxin" evidence="2">
    <location>
        <begin position="50"/>
        <end position="195"/>
    </location>
</feature>
<sequence length="197" mass="21930">MPKNKGRGASVKTYLAFIPAVVLVAFIVYLVATPPSPSLTTVTTTAQTSVSVGGQASSFSLNLIDGQGLKDQKFDFNPASGKLVFMDFIHEWCVHCNNMAPIIEMLYTNYKDKDVVFITVAGGQNTDAQKTANYIRKHRVSWTAVFDPQLEVFRKYGVRGTPTYFIIDPKGLILVKLEGEQTYGTLAQELDKYLRHR</sequence>
<keyword evidence="1" id="KW-0472">Membrane</keyword>
<keyword evidence="1" id="KW-1133">Transmembrane helix</keyword>
<dbReference type="SUPFAM" id="SSF52833">
    <property type="entry name" value="Thioredoxin-like"/>
    <property type="match status" value="1"/>
</dbReference>
<dbReference type="PROSITE" id="PS51352">
    <property type="entry name" value="THIOREDOXIN_2"/>
    <property type="match status" value="1"/>
</dbReference>
<dbReference type="PANTHER" id="PTHR42852">
    <property type="entry name" value="THIOL:DISULFIDE INTERCHANGE PROTEIN DSBE"/>
    <property type="match status" value="1"/>
</dbReference>
<dbReference type="InterPro" id="IPR050553">
    <property type="entry name" value="Thioredoxin_ResA/DsbE_sf"/>
</dbReference>
<proteinExistence type="predicted"/>